<gene>
    <name evidence="1" type="ORF">HPE63_00900</name>
</gene>
<name>A0ABR7V8L6_9FLAO</name>
<sequence length="131" mass="15071">MENNNEKLHYRIGQLFYAIAMADKKIDKREIIALKTEVSENWKQGSVSLKELDISGPLEIQKAFSEMQKTGTDSDTCYSAFRNYYLENQTLFSLELKKLLWDTAQSIAISTAKKNKSELVILAKLRILFQS</sequence>
<protein>
    <recommendedName>
        <fullName evidence="3">Tellurite resistance protein TerB</fullName>
    </recommendedName>
</protein>
<dbReference type="Proteomes" id="UP000598350">
    <property type="component" value="Unassembled WGS sequence"/>
</dbReference>
<dbReference type="RefSeq" id="WP_188312349.1">
    <property type="nucleotide sequence ID" value="NZ_JABTCG010000001.1"/>
</dbReference>
<dbReference type="EMBL" id="JABTCG010000001">
    <property type="protein sequence ID" value="MBD0849211.1"/>
    <property type="molecule type" value="Genomic_DNA"/>
</dbReference>
<dbReference type="SUPFAM" id="SSF158682">
    <property type="entry name" value="TerB-like"/>
    <property type="match status" value="1"/>
</dbReference>
<accession>A0ABR7V8L6</accession>
<organism evidence="1 2">
    <name type="scientific">Maribacter arenosus</name>
    <dbReference type="NCBI Taxonomy" id="1854708"/>
    <lineage>
        <taxon>Bacteria</taxon>
        <taxon>Pseudomonadati</taxon>
        <taxon>Bacteroidota</taxon>
        <taxon>Flavobacteriia</taxon>
        <taxon>Flavobacteriales</taxon>
        <taxon>Flavobacteriaceae</taxon>
        <taxon>Maribacter</taxon>
    </lineage>
</organism>
<evidence type="ECO:0000313" key="2">
    <source>
        <dbReference type="Proteomes" id="UP000598350"/>
    </source>
</evidence>
<evidence type="ECO:0000313" key="1">
    <source>
        <dbReference type="EMBL" id="MBD0849211.1"/>
    </source>
</evidence>
<evidence type="ECO:0008006" key="3">
    <source>
        <dbReference type="Google" id="ProtNLM"/>
    </source>
</evidence>
<reference evidence="1 2" key="1">
    <citation type="submission" date="2020-05" db="EMBL/GenBank/DDBJ databases">
        <title>The draft genome sequence of Maribacter arenosus CAU 1321.</title>
        <authorList>
            <person name="Mu L."/>
        </authorList>
    </citation>
    <scope>NUCLEOTIDE SEQUENCE [LARGE SCALE GENOMIC DNA]</scope>
    <source>
        <strain evidence="1 2">CAU 1321</strain>
    </source>
</reference>
<dbReference type="InterPro" id="IPR029024">
    <property type="entry name" value="TerB-like"/>
</dbReference>
<comment type="caution">
    <text evidence="1">The sequence shown here is derived from an EMBL/GenBank/DDBJ whole genome shotgun (WGS) entry which is preliminary data.</text>
</comment>
<keyword evidence="2" id="KW-1185">Reference proteome</keyword>
<proteinExistence type="predicted"/>